<proteinExistence type="predicted"/>
<sequence length="94" mass="10353">MDAEGLNKCMLMKDVRVEDEFDVELADVNVHTGQILVKALRRRAGCVYDGEPTTYLFCVASYDDFGIVGPAAWPQSPGQERKGPCFGRARTVVA</sequence>
<dbReference type="EMBL" id="JANJQO010000927">
    <property type="protein sequence ID" value="KAJ2973738.1"/>
    <property type="molecule type" value="Genomic_DNA"/>
</dbReference>
<organism evidence="1 2">
    <name type="scientific">Zarea fungicola</name>
    <dbReference type="NCBI Taxonomy" id="93591"/>
    <lineage>
        <taxon>Eukaryota</taxon>
        <taxon>Fungi</taxon>
        <taxon>Dikarya</taxon>
        <taxon>Ascomycota</taxon>
        <taxon>Pezizomycotina</taxon>
        <taxon>Sordariomycetes</taxon>
        <taxon>Hypocreomycetidae</taxon>
        <taxon>Hypocreales</taxon>
        <taxon>Cordycipitaceae</taxon>
        <taxon>Zarea</taxon>
    </lineage>
</organism>
<evidence type="ECO:0000313" key="1">
    <source>
        <dbReference type="EMBL" id="KAJ2973738.1"/>
    </source>
</evidence>
<name>A0ACC1N426_9HYPO</name>
<evidence type="ECO:0000313" key="2">
    <source>
        <dbReference type="Proteomes" id="UP001143910"/>
    </source>
</evidence>
<accession>A0ACC1N426</accession>
<gene>
    <name evidence="1" type="ORF">NQ176_g6438</name>
</gene>
<comment type="caution">
    <text evidence="1">The sequence shown here is derived from an EMBL/GenBank/DDBJ whole genome shotgun (WGS) entry which is preliminary data.</text>
</comment>
<reference evidence="1" key="1">
    <citation type="submission" date="2022-08" db="EMBL/GenBank/DDBJ databases">
        <title>Genome Sequence of Lecanicillium fungicola.</title>
        <authorList>
            <person name="Buettner E."/>
        </authorList>
    </citation>
    <scope>NUCLEOTIDE SEQUENCE</scope>
    <source>
        <strain evidence="1">Babe33</strain>
    </source>
</reference>
<keyword evidence="2" id="KW-1185">Reference proteome</keyword>
<protein>
    <submittedName>
        <fullName evidence="1">Uncharacterized protein</fullName>
    </submittedName>
</protein>
<dbReference type="Proteomes" id="UP001143910">
    <property type="component" value="Unassembled WGS sequence"/>
</dbReference>